<dbReference type="RefSeq" id="XP_051442393.1">
    <property type="nucleotide sequence ID" value="XM_051590845.1"/>
</dbReference>
<dbReference type="Proteomes" id="UP001206595">
    <property type="component" value="Unassembled WGS sequence"/>
</dbReference>
<proteinExistence type="predicted"/>
<reference evidence="1" key="2">
    <citation type="journal article" date="2022" name="Proc. Natl. Acad. Sci. U.S.A.">
        <title>Diploid-dominant life cycles characterize the early evolution of Fungi.</title>
        <authorList>
            <person name="Amses K.R."/>
            <person name="Simmons D.R."/>
            <person name="Longcore J.E."/>
            <person name="Mondo S.J."/>
            <person name="Seto K."/>
            <person name="Jeronimo G.H."/>
            <person name="Bonds A.E."/>
            <person name="Quandt C.A."/>
            <person name="Davis W.J."/>
            <person name="Chang Y."/>
            <person name="Federici B.A."/>
            <person name="Kuo A."/>
            <person name="LaButti K."/>
            <person name="Pangilinan J."/>
            <person name="Andreopoulos W."/>
            <person name="Tritt A."/>
            <person name="Riley R."/>
            <person name="Hundley H."/>
            <person name="Johnson J."/>
            <person name="Lipzen A."/>
            <person name="Barry K."/>
            <person name="Lang B.F."/>
            <person name="Cuomo C.A."/>
            <person name="Buchler N.E."/>
            <person name="Grigoriev I.V."/>
            <person name="Spatafora J.W."/>
            <person name="Stajich J.E."/>
            <person name="James T.Y."/>
        </authorList>
    </citation>
    <scope>NUCLEOTIDE SEQUENCE</scope>
    <source>
        <strain evidence="1">AG</strain>
    </source>
</reference>
<dbReference type="GeneID" id="75916188"/>
<accession>A0AAD5E5Z1</accession>
<dbReference type="EMBL" id="MU620941">
    <property type="protein sequence ID" value="KAI8577389.1"/>
    <property type="molecule type" value="Genomic_DNA"/>
</dbReference>
<reference evidence="1" key="1">
    <citation type="submission" date="2021-06" db="EMBL/GenBank/DDBJ databases">
        <authorList>
            <consortium name="DOE Joint Genome Institute"/>
            <person name="Mondo S.J."/>
            <person name="Amses K.R."/>
            <person name="Simmons D.R."/>
            <person name="Longcore J.E."/>
            <person name="Seto K."/>
            <person name="Alves G.H."/>
            <person name="Bonds A.E."/>
            <person name="Quandt C.A."/>
            <person name="Davis W.J."/>
            <person name="Chang Y."/>
            <person name="Letcher P.M."/>
            <person name="Powell M.J."/>
            <person name="Kuo A."/>
            <person name="Labutti K."/>
            <person name="Pangilinan J."/>
            <person name="Andreopoulos W."/>
            <person name="Tritt A."/>
            <person name="Riley R."/>
            <person name="Hundley H."/>
            <person name="Johnson J."/>
            <person name="Lipzen A."/>
            <person name="Barry K."/>
            <person name="Berbee M.L."/>
            <person name="Buchler N.E."/>
            <person name="Grigoriev I.V."/>
            <person name="Spatafora J.W."/>
            <person name="Stajich J.E."/>
            <person name="James T.Y."/>
        </authorList>
    </citation>
    <scope>NUCLEOTIDE SEQUENCE</scope>
    <source>
        <strain evidence="1">AG</strain>
    </source>
</reference>
<organism evidence="1 2">
    <name type="scientific">Umbelopsis ramanniana AG</name>
    <dbReference type="NCBI Taxonomy" id="1314678"/>
    <lineage>
        <taxon>Eukaryota</taxon>
        <taxon>Fungi</taxon>
        <taxon>Fungi incertae sedis</taxon>
        <taxon>Mucoromycota</taxon>
        <taxon>Mucoromycotina</taxon>
        <taxon>Umbelopsidomycetes</taxon>
        <taxon>Umbelopsidales</taxon>
        <taxon>Umbelopsidaceae</taxon>
        <taxon>Umbelopsis</taxon>
    </lineage>
</organism>
<keyword evidence="2" id="KW-1185">Reference proteome</keyword>
<gene>
    <name evidence="1" type="ORF">K450DRAFT_252207</name>
</gene>
<sequence length="60" mass="6923">MYKNNQAKVARYHYSTAFPIPSSRIAKVPSFSGRDGESYTLHIRFSPLPFLKYNLNNLSQ</sequence>
<comment type="caution">
    <text evidence="1">The sequence shown here is derived from an EMBL/GenBank/DDBJ whole genome shotgun (WGS) entry which is preliminary data.</text>
</comment>
<dbReference type="AlphaFoldDB" id="A0AAD5E5Z1"/>
<name>A0AAD5E5Z1_UMBRA</name>
<evidence type="ECO:0000313" key="1">
    <source>
        <dbReference type="EMBL" id="KAI8577389.1"/>
    </source>
</evidence>
<protein>
    <submittedName>
        <fullName evidence="1">Uncharacterized protein</fullName>
    </submittedName>
</protein>
<evidence type="ECO:0000313" key="2">
    <source>
        <dbReference type="Proteomes" id="UP001206595"/>
    </source>
</evidence>